<feature type="transmembrane region" description="Helical" evidence="3">
    <location>
        <begin position="66"/>
        <end position="91"/>
    </location>
</feature>
<feature type="transmembrane region" description="Helical" evidence="3">
    <location>
        <begin position="303"/>
        <end position="323"/>
    </location>
</feature>
<dbReference type="InParanoid" id="A0A1E7F4E0"/>
<dbReference type="EMBL" id="KV784364">
    <property type="protein sequence ID" value="OEU12875.1"/>
    <property type="molecule type" value="Genomic_DNA"/>
</dbReference>
<keyword evidence="6" id="KW-1185">Reference proteome</keyword>
<evidence type="ECO:0000256" key="1">
    <source>
        <dbReference type="ARBA" id="ARBA00004141"/>
    </source>
</evidence>
<feature type="transmembrane region" description="Helical" evidence="3">
    <location>
        <begin position="211"/>
        <end position="235"/>
    </location>
</feature>
<proteinExistence type="predicted"/>
<evidence type="ECO:0000259" key="4">
    <source>
        <dbReference type="PROSITE" id="PS50850"/>
    </source>
</evidence>
<dbReference type="SUPFAM" id="SSF103473">
    <property type="entry name" value="MFS general substrate transporter"/>
    <property type="match status" value="1"/>
</dbReference>
<evidence type="ECO:0000256" key="3">
    <source>
        <dbReference type="SAM" id="Phobius"/>
    </source>
</evidence>
<feature type="transmembrane region" description="Helical" evidence="3">
    <location>
        <begin position="132"/>
        <end position="151"/>
    </location>
</feature>
<gene>
    <name evidence="5" type="ORF">FRACYDRAFT_191244</name>
</gene>
<dbReference type="PROSITE" id="PS50850">
    <property type="entry name" value="MFS"/>
    <property type="match status" value="1"/>
</dbReference>
<evidence type="ECO:0000313" key="5">
    <source>
        <dbReference type="EMBL" id="OEU12875.1"/>
    </source>
</evidence>
<dbReference type="InterPro" id="IPR020846">
    <property type="entry name" value="MFS_dom"/>
</dbReference>
<reference evidence="5 6" key="1">
    <citation type="submission" date="2016-09" db="EMBL/GenBank/DDBJ databases">
        <title>Extensive genetic diversity and differential bi-allelic expression allows diatom success in the polar Southern Ocean.</title>
        <authorList>
            <consortium name="DOE Joint Genome Institute"/>
            <person name="Mock T."/>
            <person name="Otillar R.P."/>
            <person name="Strauss J."/>
            <person name="Dupont C."/>
            <person name="Frickenhaus S."/>
            <person name="Maumus F."/>
            <person name="Mcmullan M."/>
            <person name="Sanges R."/>
            <person name="Schmutz J."/>
            <person name="Toseland A."/>
            <person name="Valas R."/>
            <person name="Veluchamy A."/>
            <person name="Ward B.J."/>
            <person name="Allen A."/>
            <person name="Barry K."/>
            <person name="Falciatore A."/>
            <person name="Ferrante M."/>
            <person name="Fortunato A.E."/>
            <person name="Gloeckner G."/>
            <person name="Gruber A."/>
            <person name="Hipkin R."/>
            <person name="Janech M."/>
            <person name="Kroth P."/>
            <person name="Leese F."/>
            <person name="Lindquist E."/>
            <person name="Lyon B.R."/>
            <person name="Martin J."/>
            <person name="Mayer C."/>
            <person name="Parker M."/>
            <person name="Quesneville H."/>
            <person name="Raymond J."/>
            <person name="Uhlig C."/>
            <person name="Valentin K.U."/>
            <person name="Worden A.Z."/>
            <person name="Armbrust E.V."/>
            <person name="Bowler C."/>
            <person name="Green B."/>
            <person name="Moulton V."/>
            <person name="Van Oosterhout C."/>
            <person name="Grigoriev I."/>
        </authorList>
    </citation>
    <scope>NUCLEOTIDE SEQUENCE [LARGE SCALE GENOMIC DNA]</scope>
    <source>
        <strain evidence="5 6">CCMP1102</strain>
    </source>
</reference>
<sequence>MNSSNNNDNDNNDLHEPLLLNGNDDDGSNDDDTDNIDSDNTNEKNITIKFQCCKKKLIQKSVNHNVFLNLLLSVLYGISNSLWSGTAYIAYIKKLGHNSNKPVGNIEAVSGLASLICALPIGYLADTIGRSVVIRAGGILLFVTAILQISILQYTVDIDVTNPDDDQKDTIALWFMGGIMIFWGLGDGVVNGPCQALFADSTPSGTRSTYFTYQFVCYLSASAVGPLVSIVLFQTLGDNWDMYHLRIVIYVGLILETGNAVLMMLFDDSKALDEDEDAGSNETTAATATAAAASLTLKKRQEWIPYIVFISGLITSLGSGMTVKFFPLFFKDEVGMTPSQVQTVYVLVPLVMVIMGMLCTKIASGPLQVGRVQTTALYELGGISLLLSMVYFKKYLDVHPFLLVPIYIMRTSLMNATYPLQESILMDFVPKSSRARWKSLDSVASFGWCGSAAFGGWLADKYDYTHTFLCTAIFQIVALCIWCLLLPLVPRIEGSDSSNDNNGANNDEDGNSGGDVVVVDIDDDVNTPLVDEPSNSAATTSCTTTTPATTTMTELTEPLL</sequence>
<keyword evidence="3" id="KW-0472">Membrane</keyword>
<dbReference type="InterPro" id="IPR036259">
    <property type="entry name" value="MFS_trans_sf"/>
</dbReference>
<feature type="transmembrane region" description="Helical" evidence="3">
    <location>
        <begin position="375"/>
        <end position="392"/>
    </location>
</feature>
<dbReference type="AlphaFoldDB" id="A0A1E7F4E0"/>
<feature type="domain" description="Major facilitator superfamily (MFS) profile" evidence="4">
    <location>
        <begin position="65"/>
        <end position="490"/>
    </location>
</feature>
<protein>
    <submittedName>
        <fullName evidence="5">MFS general substrate transporter</fullName>
    </submittedName>
</protein>
<feature type="compositionally biased region" description="Acidic residues" evidence="2">
    <location>
        <begin position="23"/>
        <end position="37"/>
    </location>
</feature>
<name>A0A1E7F4E0_9STRA</name>
<feature type="compositionally biased region" description="Low complexity" evidence="2">
    <location>
        <begin position="533"/>
        <end position="560"/>
    </location>
</feature>
<accession>A0A1E7F4E0</accession>
<dbReference type="OrthoDB" id="541403at2759"/>
<feature type="transmembrane region" description="Helical" evidence="3">
    <location>
        <begin position="171"/>
        <end position="190"/>
    </location>
</feature>
<dbReference type="Pfam" id="PF07690">
    <property type="entry name" value="MFS_1"/>
    <property type="match status" value="1"/>
</dbReference>
<feature type="transmembrane region" description="Helical" evidence="3">
    <location>
        <begin position="343"/>
        <end position="363"/>
    </location>
</feature>
<dbReference type="KEGG" id="fcy:FRACYDRAFT_191244"/>
<feature type="compositionally biased region" description="Low complexity" evidence="2">
    <location>
        <begin position="496"/>
        <end position="505"/>
    </location>
</feature>
<dbReference type="Gene3D" id="1.20.1250.20">
    <property type="entry name" value="MFS general substrate transporter like domains"/>
    <property type="match status" value="2"/>
</dbReference>
<dbReference type="PANTHER" id="PTHR23525">
    <property type="entry name" value="TRANSPORTER, PUTATIVE-RELATED"/>
    <property type="match status" value="1"/>
</dbReference>
<dbReference type="GO" id="GO:0016020">
    <property type="term" value="C:membrane"/>
    <property type="evidence" value="ECO:0007669"/>
    <property type="project" value="UniProtKB-SubCell"/>
</dbReference>
<keyword evidence="3" id="KW-1133">Transmembrane helix</keyword>
<evidence type="ECO:0000256" key="2">
    <source>
        <dbReference type="SAM" id="MobiDB-lite"/>
    </source>
</evidence>
<dbReference type="InterPro" id="IPR011701">
    <property type="entry name" value="MFS"/>
</dbReference>
<dbReference type="PANTHER" id="PTHR23525:SF1">
    <property type="entry name" value="NODULIN-LIKE DOMAIN-CONTAINING PROTEIN"/>
    <property type="match status" value="1"/>
</dbReference>
<evidence type="ECO:0000313" key="6">
    <source>
        <dbReference type="Proteomes" id="UP000095751"/>
    </source>
</evidence>
<comment type="subcellular location">
    <subcellularLocation>
        <location evidence="1">Membrane</location>
        <topology evidence="1">Multi-pass membrane protein</topology>
    </subcellularLocation>
</comment>
<feature type="transmembrane region" description="Helical" evidence="3">
    <location>
        <begin position="103"/>
        <end position="125"/>
    </location>
</feature>
<feature type="region of interest" description="Disordered" evidence="2">
    <location>
        <begin position="1"/>
        <end position="40"/>
    </location>
</feature>
<feature type="transmembrane region" description="Helical" evidence="3">
    <location>
        <begin position="465"/>
        <end position="489"/>
    </location>
</feature>
<dbReference type="GO" id="GO:0022857">
    <property type="term" value="F:transmembrane transporter activity"/>
    <property type="evidence" value="ECO:0007669"/>
    <property type="project" value="InterPro"/>
</dbReference>
<feature type="region of interest" description="Disordered" evidence="2">
    <location>
        <begin position="496"/>
        <end position="560"/>
    </location>
</feature>
<keyword evidence="3" id="KW-0812">Transmembrane</keyword>
<feature type="transmembrane region" description="Helical" evidence="3">
    <location>
        <begin position="247"/>
        <end position="266"/>
    </location>
</feature>
<dbReference type="Proteomes" id="UP000095751">
    <property type="component" value="Unassembled WGS sequence"/>
</dbReference>
<organism evidence="5 6">
    <name type="scientific">Fragilariopsis cylindrus CCMP1102</name>
    <dbReference type="NCBI Taxonomy" id="635003"/>
    <lineage>
        <taxon>Eukaryota</taxon>
        <taxon>Sar</taxon>
        <taxon>Stramenopiles</taxon>
        <taxon>Ochrophyta</taxon>
        <taxon>Bacillariophyta</taxon>
        <taxon>Bacillariophyceae</taxon>
        <taxon>Bacillariophycidae</taxon>
        <taxon>Bacillariales</taxon>
        <taxon>Bacillariaceae</taxon>
        <taxon>Fragilariopsis</taxon>
    </lineage>
</organism>